<accession>A0A1M5BA17</accession>
<dbReference type="PANTHER" id="PTHR30250:SF11">
    <property type="entry name" value="O-ANTIGEN TRANSPORTER-RELATED"/>
    <property type="match status" value="1"/>
</dbReference>
<comment type="subcellular location">
    <subcellularLocation>
        <location evidence="1">Cell membrane</location>
        <topology evidence="1">Multi-pass membrane protein</topology>
    </subcellularLocation>
</comment>
<feature type="transmembrane region" description="Helical" evidence="6">
    <location>
        <begin position="122"/>
        <end position="141"/>
    </location>
</feature>
<feature type="transmembrane region" description="Helical" evidence="6">
    <location>
        <begin position="177"/>
        <end position="198"/>
    </location>
</feature>
<protein>
    <submittedName>
        <fullName evidence="7">Membrane protein involved in the export of O-antigen and teichoic acid</fullName>
    </submittedName>
</protein>
<keyword evidence="8" id="KW-1185">Reference proteome</keyword>
<feature type="transmembrane region" description="Helical" evidence="6">
    <location>
        <begin position="21"/>
        <end position="40"/>
    </location>
</feature>
<dbReference type="InterPro" id="IPR002797">
    <property type="entry name" value="Polysacc_synth"/>
</dbReference>
<evidence type="ECO:0000256" key="2">
    <source>
        <dbReference type="ARBA" id="ARBA00022475"/>
    </source>
</evidence>
<keyword evidence="3 6" id="KW-0812">Transmembrane</keyword>
<organism evidence="7 8">
    <name type="scientific">Cnuella takakiae</name>
    <dbReference type="NCBI Taxonomy" id="1302690"/>
    <lineage>
        <taxon>Bacteria</taxon>
        <taxon>Pseudomonadati</taxon>
        <taxon>Bacteroidota</taxon>
        <taxon>Chitinophagia</taxon>
        <taxon>Chitinophagales</taxon>
        <taxon>Chitinophagaceae</taxon>
        <taxon>Cnuella</taxon>
    </lineage>
</organism>
<evidence type="ECO:0000313" key="7">
    <source>
        <dbReference type="EMBL" id="SHF39339.1"/>
    </source>
</evidence>
<evidence type="ECO:0000256" key="3">
    <source>
        <dbReference type="ARBA" id="ARBA00022692"/>
    </source>
</evidence>
<dbReference type="AlphaFoldDB" id="A0A1M5BA17"/>
<dbReference type="Proteomes" id="UP000184368">
    <property type="component" value="Unassembled WGS sequence"/>
</dbReference>
<feature type="transmembrane region" description="Helical" evidence="6">
    <location>
        <begin position="364"/>
        <end position="385"/>
    </location>
</feature>
<feature type="transmembrane region" description="Helical" evidence="6">
    <location>
        <begin position="391"/>
        <end position="410"/>
    </location>
</feature>
<reference evidence="7 8" key="1">
    <citation type="submission" date="2016-11" db="EMBL/GenBank/DDBJ databases">
        <authorList>
            <person name="Jaros S."/>
            <person name="Januszkiewicz K."/>
            <person name="Wedrychowicz H."/>
        </authorList>
    </citation>
    <scope>NUCLEOTIDE SEQUENCE [LARGE SCALE GENOMIC DNA]</scope>
    <source>
        <strain evidence="7 8">DSM 26897</strain>
    </source>
</reference>
<feature type="transmembrane region" description="Helical" evidence="6">
    <location>
        <begin position="296"/>
        <end position="314"/>
    </location>
</feature>
<dbReference type="InterPro" id="IPR050833">
    <property type="entry name" value="Poly_Biosynth_Transport"/>
</dbReference>
<evidence type="ECO:0000256" key="5">
    <source>
        <dbReference type="ARBA" id="ARBA00023136"/>
    </source>
</evidence>
<dbReference type="RefSeq" id="WP_083596508.1">
    <property type="nucleotide sequence ID" value="NZ_FQUO01000007.1"/>
</dbReference>
<feature type="transmembrane region" description="Helical" evidence="6">
    <location>
        <begin position="95"/>
        <end position="116"/>
    </location>
</feature>
<dbReference type="PANTHER" id="PTHR30250">
    <property type="entry name" value="PST FAMILY PREDICTED COLANIC ACID TRANSPORTER"/>
    <property type="match status" value="1"/>
</dbReference>
<feature type="transmembrane region" description="Helical" evidence="6">
    <location>
        <begin position="236"/>
        <end position="256"/>
    </location>
</feature>
<feature type="transmembrane region" description="Helical" evidence="6">
    <location>
        <begin position="262"/>
        <end position="284"/>
    </location>
</feature>
<sequence length="420" mass="46397">MMWRSASMVKAKSIATNFLHLGMIQVSNALLQLLLFPLIIRNTGLEAFGLVVVANSFAALAGLLVNFGTSISGVQAVTSLRGDRHALSVLFTQTMLLRLLLLLPVVGCLPMVYLLAPPYFTYILPAFVLVVAEALNPLYFFNGQENLLPFNMANLAAKLVSALLVLVFVNGAADAPLVNLLLGLPALLAYMVLNIVLFRQYQLHWQWQGVAGMWQMLRKNMPLTGNNLAVQLQQSFFLFVLSAAASPLVLAGYAIIDKIIWGFRLVLIAFSNALFPRAVQIAIVDPAIARQRKKQINTLLTVLFTLVALVLYLFPSQVVWVFSGTAEPRSASLVKAICWVPLLAALNTLNVLEMLVQHRYNQIFRIAILLTLVTITASLLIIKVAGTNYIGWYPFIVEAAALGFYTFFLYRNKKEVRLAA</sequence>
<feature type="transmembrane region" description="Helical" evidence="6">
    <location>
        <begin position="52"/>
        <end position="74"/>
    </location>
</feature>
<dbReference type="EMBL" id="FQUO01000007">
    <property type="protein sequence ID" value="SHF39339.1"/>
    <property type="molecule type" value="Genomic_DNA"/>
</dbReference>
<evidence type="ECO:0000256" key="6">
    <source>
        <dbReference type="SAM" id="Phobius"/>
    </source>
</evidence>
<gene>
    <name evidence="7" type="ORF">SAMN05444008_107218</name>
</gene>
<evidence type="ECO:0000256" key="1">
    <source>
        <dbReference type="ARBA" id="ARBA00004651"/>
    </source>
</evidence>
<evidence type="ECO:0000313" key="8">
    <source>
        <dbReference type="Proteomes" id="UP000184368"/>
    </source>
</evidence>
<keyword evidence="4 6" id="KW-1133">Transmembrane helix</keyword>
<feature type="transmembrane region" description="Helical" evidence="6">
    <location>
        <begin position="334"/>
        <end position="352"/>
    </location>
</feature>
<evidence type="ECO:0000256" key="4">
    <source>
        <dbReference type="ARBA" id="ARBA00022989"/>
    </source>
</evidence>
<dbReference type="GO" id="GO:0005886">
    <property type="term" value="C:plasma membrane"/>
    <property type="evidence" value="ECO:0007669"/>
    <property type="project" value="UniProtKB-SubCell"/>
</dbReference>
<keyword evidence="2" id="KW-1003">Cell membrane</keyword>
<proteinExistence type="predicted"/>
<dbReference type="STRING" id="1302690.BUE76_17055"/>
<name>A0A1M5BA17_9BACT</name>
<keyword evidence="5 6" id="KW-0472">Membrane</keyword>
<dbReference type="Pfam" id="PF01943">
    <property type="entry name" value="Polysacc_synt"/>
    <property type="match status" value="1"/>
</dbReference>
<feature type="transmembrane region" description="Helical" evidence="6">
    <location>
        <begin position="153"/>
        <end position="171"/>
    </location>
</feature>